<name>A0A4R8EL30_9BACT</name>
<dbReference type="PANTHER" id="PTHR43273">
    <property type="entry name" value="ANAEROBIC SULFATASE-MATURATING ENZYME HOMOLOG ASLB-RELATED"/>
    <property type="match status" value="1"/>
</dbReference>
<dbReference type="SUPFAM" id="SSF102114">
    <property type="entry name" value="Radical SAM enzymes"/>
    <property type="match status" value="1"/>
</dbReference>
<sequence>MIKLGKELVKSRYIHTFKKGDKTIIFNSLNLEIFEGEQSYYEIINKYLVPSKCVNTTKELSELFDSKIIVYKEENESNQALRRLRELRSEALREKKGRIGFMRIALTEQCNMACSYCFQQQFYKHRQPVMSMKKFFEIMDWFIEENRGNVPRVQYFGGEPLLKFDLIQKGNEMLVDAKNKNIISDYSQIITTNGTLMTKKIADYLNKWNFDVTFSLDGWKDLNDKTRVFKGGQGTYDRVLQGIHNFRSSGGNVSILLTPRNDNLVLIPDIVKHFVEDLGATTVGVNSPQPTEAGWEVEGHDLAKAIQKVWEYCIEKNVNFYGPGTFIPKIIKLKSAQVGRCVDGNSGEVEAEWPVYVSATGNFSYCLVHHQDDRCVSDDPKQIKQESKFSLWHYNTSDHPECDTCIASQICGGPCSLELALRRGELNPDRCKFYKDMVEWVVKR</sequence>
<comment type="caution">
    <text evidence="7">The sequence shown here is derived from an EMBL/GenBank/DDBJ whole genome shotgun (WGS) entry which is preliminary data.</text>
</comment>
<gene>
    <name evidence="7" type="ORF">C8D74_11659</name>
</gene>
<dbReference type="EMBL" id="SODZ01000016">
    <property type="protein sequence ID" value="TDX11155.1"/>
    <property type="molecule type" value="Genomic_DNA"/>
</dbReference>
<dbReference type="Pfam" id="PF04055">
    <property type="entry name" value="Radical_SAM"/>
    <property type="match status" value="1"/>
</dbReference>
<dbReference type="AlphaFoldDB" id="A0A4R8EL30"/>
<comment type="similarity">
    <text evidence="5">Belongs to the radical SAM superfamily. Anaerobic sulfatase-maturating enzyme family.</text>
</comment>
<dbReference type="PANTHER" id="PTHR43273:SF3">
    <property type="entry name" value="ANAEROBIC SULFATASE-MATURATING ENZYME HOMOLOG ASLB-RELATED"/>
    <property type="match status" value="1"/>
</dbReference>
<keyword evidence="3" id="KW-0408">Iron</keyword>
<dbReference type="Proteomes" id="UP000294817">
    <property type="component" value="Unassembled WGS sequence"/>
</dbReference>
<evidence type="ECO:0000256" key="2">
    <source>
        <dbReference type="ARBA" id="ARBA00022723"/>
    </source>
</evidence>
<dbReference type="SFLD" id="SFLDG01386">
    <property type="entry name" value="main_SPASM_domain-containing"/>
    <property type="match status" value="1"/>
</dbReference>
<dbReference type="CDD" id="cd01335">
    <property type="entry name" value="Radical_SAM"/>
    <property type="match status" value="1"/>
</dbReference>
<dbReference type="GO" id="GO:0016491">
    <property type="term" value="F:oxidoreductase activity"/>
    <property type="evidence" value="ECO:0007669"/>
    <property type="project" value="InterPro"/>
</dbReference>
<accession>A0A4R8EL30</accession>
<dbReference type="GO" id="GO:0046872">
    <property type="term" value="F:metal ion binding"/>
    <property type="evidence" value="ECO:0007669"/>
    <property type="project" value="UniProtKB-KW"/>
</dbReference>
<keyword evidence="2" id="KW-0479">Metal-binding</keyword>
<keyword evidence="1" id="KW-0949">S-adenosyl-L-methionine</keyword>
<evidence type="ECO:0000256" key="5">
    <source>
        <dbReference type="ARBA" id="ARBA00023601"/>
    </source>
</evidence>
<dbReference type="SFLD" id="SFLDS00029">
    <property type="entry name" value="Radical_SAM"/>
    <property type="match status" value="1"/>
</dbReference>
<dbReference type="Gene3D" id="3.20.20.70">
    <property type="entry name" value="Aldolase class I"/>
    <property type="match status" value="1"/>
</dbReference>
<evidence type="ECO:0000256" key="3">
    <source>
        <dbReference type="ARBA" id="ARBA00023004"/>
    </source>
</evidence>
<dbReference type="PROSITE" id="PS51918">
    <property type="entry name" value="RADICAL_SAM"/>
    <property type="match status" value="1"/>
</dbReference>
<dbReference type="SFLD" id="SFLDG01384">
    <property type="entry name" value="thioether_bond_formation_requi"/>
    <property type="match status" value="1"/>
</dbReference>
<organism evidence="7 8">
    <name type="scientific">Petrotoga sibirica</name>
    <dbReference type="NCBI Taxonomy" id="156202"/>
    <lineage>
        <taxon>Bacteria</taxon>
        <taxon>Thermotogati</taxon>
        <taxon>Thermotogota</taxon>
        <taxon>Thermotogae</taxon>
        <taxon>Petrotogales</taxon>
        <taxon>Petrotogaceae</taxon>
        <taxon>Petrotoga</taxon>
    </lineage>
</organism>
<proteinExistence type="inferred from homology"/>
<protein>
    <recommendedName>
        <fullName evidence="6">Radical SAM core domain-containing protein</fullName>
    </recommendedName>
</protein>
<evidence type="ECO:0000259" key="6">
    <source>
        <dbReference type="PROSITE" id="PS51918"/>
    </source>
</evidence>
<feature type="domain" description="Radical SAM core" evidence="6">
    <location>
        <begin position="94"/>
        <end position="323"/>
    </location>
</feature>
<evidence type="ECO:0000256" key="4">
    <source>
        <dbReference type="ARBA" id="ARBA00023014"/>
    </source>
</evidence>
<evidence type="ECO:0000256" key="1">
    <source>
        <dbReference type="ARBA" id="ARBA00022691"/>
    </source>
</evidence>
<dbReference type="SFLD" id="SFLDG01067">
    <property type="entry name" value="SPASM/twitch_domain_containing"/>
    <property type="match status" value="1"/>
</dbReference>
<dbReference type="InterPro" id="IPR013785">
    <property type="entry name" value="Aldolase_TIM"/>
</dbReference>
<reference evidence="7 8" key="1">
    <citation type="submission" date="2019-03" db="EMBL/GenBank/DDBJ databases">
        <title>Genomic Encyclopedia of Type Strains, Phase IV (KMG-IV): sequencing the most valuable type-strain genomes for metagenomic binning, comparative biology and taxonomic classification.</title>
        <authorList>
            <person name="Goeker M."/>
        </authorList>
    </citation>
    <scope>NUCLEOTIDE SEQUENCE [LARGE SCALE GENOMIC DNA]</scope>
    <source>
        <strain evidence="7 8">DSM 13575</strain>
    </source>
</reference>
<keyword evidence="4" id="KW-0411">Iron-sulfur</keyword>
<dbReference type="GO" id="GO:0051536">
    <property type="term" value="F:iron-sulfur cluster binding"/>
    <property type="evidence" value="ECO:0007669"/>
    <property type="project" value="UniProtKB-KW"/>
</dbReference>
<evidence type="ECO:0000313" key="8">
    <source>
        <dbReference type="Proteomes" id="UP000294817"/>
    </source>
</evidence>
<dbReference type="RefSeq" id="WP_103877382.1">
    <property type="nucleotide sequence ID" value="NZ_SODZ01000016.1"/>
</dbReference>
<dbReference type="InterPro" id="IPR007197">
    <property type="entry name" value="rSAM"/>
</dbReference>
<keyword evidence="8" id="KW-1185">Reference proteome</keyword>
<evidence type="ECO:0000313" key="7">
    <source>
        <dbReference type="EMBL" id="TDX11155.1"/>
    </source>
</evidence>
<dbReference type="InterPro" id="IPR023867">
    <property type="entry name" value="Sulphatase_maturase_rSAM"/>
</dbReference>
<dbReference type="InterPro" id="IPR058240">
    <property type="entry name" value="rSAM_sf"/>
</dbReference>